<dbReference type="OrthoDB" id="5832300at2759"/>
<accession>A0A4U5NDV5</accession>
<sequence length="179" mass="19520">MSPLHKGRENLATGMASIPRVSSPQSEDFNASFISEATQTDDFDDPQLGASSRAARSELQSPQMLLRAPSRESPRSQNRSKSAPRKVKPGRNAGVNMFSGLEAGWWSKSDAIKNCERHRQHLEQKKLGVKAAKSGYGHTNHSSHSAHRAFSSNPQDDEDFTPCAGYSGHLPGIFQSSCP</sequence>
<evidence type="ECO:0000313" key="3">
    <source>
        <dbReference type="Proteomes" id="UP000298663"/>
    </source>
</evidence>
<dbReference type="AlphaFoldDB" id="A0A4U5NDV5"/>
<feature type="region of interest" description="Disordered" evidence="1">
    <location>
        <begin position="129"/>
        <end position="164"/>
    </location>
</feature>
<feature type="compositionally biased region" description="Polar residues" evidence="1">
    <location>
        <begin position="20"/>
        <end position="38"/>
    </location>
</feature>
<reference evidence="2 3" key="2">
    <citation type="journal article" date="2019" name="G3 (Bethesda)">
        <title>Hybrid Assembly of the Genome of the Entomopathogenic Nematode Steinernema carpocapsae Identifies the X-Chromosome.</title>
        <authorList>
            <person name="Serra L."/>
            <person name="Macchietto M."/>
            <person name="Macias-Munoz A."/>
            <person name="McGill C.J."/>
            <person name="Rodriguez I.M."/>
            <person name="Rodriguez B."/>
            <person name="Murad R."/>
            <person name="Mortazavi A."/>
        </authorList>
    </citation>
    <scope>NUCLEOTIDE SEQUENCE [LARGE SCALE GENOMIC DNA]</scope>
    <source>
        <strain evidence="2 3">ALL</strain>
    </source>
</reference>
<name>A0A4U5NDV5_STECR</name>
<evidence type="ECO:0000313" key="2">
    <source>
        <dbReference type="EMBL" id="TKR80810.1"/>
    </source>
</evidence>
<protein>
    <submittedName>
        <fullName evidence="2">Uncharacterized protein</fullName>
    </submittedName>
</protein>
<proteinExistence type="predicted"/>
<gene>
    <name evidence="2" type="ORF">L596_014817</name>
</gene>
<organism evidence="2 3">
    <name type="scientific">Steinernema carpocapsae</name>
    <name type="common">Entomopathogenic nematode</name>
    <dbReference type="NCBI Taxonomy" id="34508"/>
    <lineage>
        <taxon>Eukaryota</taxon>
        <taxon>Metazoa</taxon>
        <taxon>Ecdysozoa</taxon>
        <taxon>Nematoda</taxon>
        <taxon>Chromadorea</taxon>
        <taxon>Rhabditida</taxon>
        <taxon>Tylenchina</taxon>
        <taxon>Panagrolaimomorpha</taxon>
        <taxon>Strongyloidoidea</taxon>
        <taxon>Steinernematidae</taxon>
        <taxon>Steinernema</taxon>
    </lineage>
</organism>
<comment type="caution">
    <text evidence="2">The sequence shown here is derived from an EMBL/GenBank/DDBJ whole genome shotgun (WGS) entry which is preliminary data.</text>
</comment>
<evidence type="ECO:0000256" key="1">
    <source>
        <dbReference type="SAM" id="MobiDB-lite"/>
    </source>
</evidence>
<feature type="region of interest" description="Disordered" evidence="1">
    <location>
        <begin position="1"/>
        <end position="94"/>
    </location>
</feature>
<dbReference type="Proteomes" id="UP000298663">
    <property type="component" value="Unassembled WGS sequence"/>
</dbReference>
<dbReference type="EMBL" id="AZBU02000004">
    <property type="protein sequence ID" value="TKR80810.1"/>
    <property type="molecule type" value="Genomic_DNA"/>
</dbReference>
<keyword evidence="3" id="KW-1185">Reference proteome</keyword>
<reference evidence="2 3" key="1">
    <citation type="journal article" date="2015" name="Genome Biol.">
        <title>Comparative genomics of Steinernema reveals deeply conserved gene regulatory networks.</title>
        <authorList>
            <person name="Dillman A.R."/>
            <person name="Macchietto M."/>
            <person name="Porter C.F."/>
            <person name="Rogers A."/>
            <person name="Williams B."/>
            <person name="Antoshechkin I."/>
            <person name="Lee M.M."/>
            <person name="Goodwin Z."/>
            <person name="Lu X."/>
            <person name="Lewis E.E."/>
            <person name="Goodrich-Blair H."/>
            <person name="Stock S.P."/>
            <person name="Adams B.J."/>
            <person name="Sternberg P.W."/>
            <person name="Mortazavi A."/>
        </authorList>
    </citation>
    <scope>NUCLEOTIDE SEQUENCE [LARGE SCALE GENOMIC DNA]</scope>
    <source>
        <strain evidence="2 3">ALL</strain>
    </source>
</reference>